<evidence type="ECO:0000313" key="7">
    <source>
        <dbReference type="EMBL" id="SKA84626.1"/>
    </source>
</evidence>
<dbReference type="GO" id="GO:0043190">
    <property type="term" value="C:ATP-binding cassette (ABC) transporter complex"/>
    <property type="evidence" value="ECO:0007669"/>
    <property type="project" value="InterPro"/>
</dbReference>
<accession>A0A1T4X506</accession>
<dbReference type="OrthoDB" id="9801912at2"/>
<organism evidence="7 8">
    <name type="scientific">Caloramator quimbayensis</name>
    <dbReference type="NCBI Taxonomy" id="1147123"/>
    <lineage>
        <taxon>Bacteria</taxon>
        <taxon>Bacillati</taxon>
        <taxon>Bacillota</taxon>
        <taxon>Clostridia</taxon>
        <taxon>Eubacteriales</taxon>
        <taxon>Clostridiaceae</taxon>
        <taxon>Caloramator</taxon>
    </lineage>
</organism>
<dbReference type="InterPro" id="IPR000914">
    <property type="entry name" value="SBP_5_dom"/>
</dbReference>
<gene>
    <name evidence="7" type="ORF">SAMN05443428_10645</name>
</gene>
<evidence type="ECO:0000256" key="2">
    <source>
        <dbReference type="ARBA" id="ARBA00005695"/>
    </source>
</evidence>
<dbReference type="GO" id="GO:0042597">
    <property type="term" value="C:periplasmic space"/>
    <property type="evidence" value="ECO:0007669"/>
    <property type="project" value="UniProtKB-ARBA"/>
</dbReference>
<evidence type="ECO:0000256" key="1">
    <source>
        <dbReference type="ARBA" id="ARBA00004196"/>
    </source>
</evidence>
<keyword evidence="8" id="KW-1185">Reference proteome</keyword>
<feature type="domain" description="Solute-binding protein family 5" evidence="6">
    <location>
        <begin position="76"/>
        <end position="475"/>
    </location>
</feature>
<dbReference type="InterPro" id="IPR039424">
    <property type="entry name" value="SBP_5"/>
</dbReference>
<sequence length="556" mass="62543">MKKAKLLAAVLSVMMLSTIALTGCGQKAAQKAAPTELNLVEASVKTLDSAKATDVASFDIIQNTMETLTVSNNDKPEAGAAEKWESNADGTEWTFHLRKLNWSDDKPVTAKDFEYAWKRILNPDTKSQYAFFLYYLKNGEKYNTGKCSADEVGIKAVDDTTLKITLEQPTPYFLQTTSFALLAPQRQDIVEAQGDKYGALTKESISKMVFCGPYTLQDDSINSKLTLVKNPKYYNAANIKVDKVVLQDIKELKTVYQMFTNKQLDAMGGRGEYLDPLKQGANEKKWQFEQAPQPTVFYIQFNCTGKYAENTKILQSPKVRLALSLSIDRDSYVNQIMKRGIPALGIVPGTIMVNDKEYRSNVEEPLKAVMNQDPKQLFIEGLKDLGLDPDPAKYKLHYLPQDDSTDSRQWAEFFINNWKQKIGIGDIVIDSVASFDDYLKKTSEQKFDLAMAGWGADYNDPYTFIGLFKTGDGNNNGQYSNAEYDNLVKQLAIEGDTTKRLDLFKQAEEILIAKDAGIAPVFYRDRKSFIHNYVKGLQYPAFGGTYQLRYVSVEGK</sequence>
<evidence type="ECO:0000313" key="8">
    <source>
        <dbReference type="Proteomes" id="UP000190105"/>
    </source>
</evidence>
<dbReference type="SUPFAM" id="SSF53850">
    <property type="entry name" value="Periplasmic binding protein-like II"/>
    <property type="match status" value="1"/>
</dbReference>
<dbReference type="Gene3D" id="3.10.105.10">
    <property type="entry name" value="Dipeptide-binding Protein, Domain 3"/>
    <property type="match status" value="1"/>
</dbReference>
<dbReference type="FunFam" id="3.90.76.10:FF:000001">
    <property type="entry name" value="Oligopeptide ABC transporter substrate-binding protein"/>
    <property type="match status" value="1"/>
</dbReference>
<evidence type="ECO:0000256" key="3">
    <source>
        <dbReference type="ARBA" id="ARBA00022448"/>
    </source>
</evidence>
<dbReference type="PANTHER" id="PTHR30290">
    <property type="entry name" value="PERIPLASMIC BINDING COMPONENT OF ABC TRANSPORTER"/>
    <property type="match status" value="1"/>
</dbReference>
<feature type="signal peptide" evidence="5">
    <location>
        <begin position="1"/>
        <end position="22"/>
    </location>
</feature>
<dbReference type="PANTHER" id="PTHR30290:SF10">
    <property type="entry name" value="PERIPLASMIC OLIGOPEPTIDE-BINDING PROTEIN-RELATED"/>
    <property type="match status" value="1"/>
</dbReference>
<dbReference type="InterPro" id="IPR030678">
    <property type="entry name" value="Peptide/Ni-bd"/>
</dbReference>
<reference evidence="8" key="1">
    <citation type="submission" date="2017-02" db="EMBL/GenBank/DDBJ databases">
        <authorList>
            <person name="Varghese N."/>
            <person name="Submissions S."/>
        </authorList>
    </citation>
    <scope>NUCLEOTIDE SEQUENCE [LARGE SCALE GENOMIC DNA]</scope>
    <source>
        <strain evidence="8">USBA 833</strain>
    </source>
</reference>
<evidence type="ECO:0000256" key="4">
    <source>
        <dbReference type="ARBA" id="ARBA00022729"/>
    </source>
</evidence>
<protein>
    <submittedName>
        <fullName evidence="7">Oligopeptide transport system substrate-binding protein</fullName>
    </submittedName>
</protein>
<evidence type="ECO:0000256" key="5">
    <source>
        <dbReference type="SAM" id="SignalP"/>
    </source>
</evidence>
<dbReference type="EMBL" id="FUYH01000006">
    <property type="protein sequence ID" value="SKA84626.1"/>
    <property type="molecule type" value="Genomic_DNA"/>
</dbReference>
<dbReference type="Gene3D" id="3.90.76.10">
    <property type="entry name" value="Dipeptide-binding Protein, Domain 1"/>
    <property type="match status" value="1"/>
</dbReference>
<dbReference type="CDD" id="cd08504">
    <property type="entry name" value="PBP2_OppA"/>
    <property type="match status" value="1"/>
</dbReference>
<dbReference type="GO" id="GO:0030313">
    <property type="term" value="C:cell envelope"/>
    <property type="evidence" value="ECO:0007669"/>
    <property type="project" value="UniProtKB-SubCell"/>
</dbReference>
<dbReference type="PIRSF" id="PIRSF002741">
    <property type="entry name" value="MppA"/>
    <property type="match status" value="1"/>
</dbReference>
<keyword evidence="3" id="KW-0813">Transport</keyword>
<dbReference type="GO" id="GO:1904680">
    <property type="term" value="F:peptide transmembrane transporter activity"/>
    <property type="evidence" value="ECO:0007669"/>
    <property type="project" value="TreeGrafter"/>
</dbReference>
<dbReference type="PROSITE" id="PS51257">
    <property type="entry name" value="PROKAR_LIPOPROTEIN"/>
    <property type="match status" value="1"/>
</dbReference>
<dbReference type="GO" id="GO:0015833">
    <property type="term" value="P:peptide transport"/>
    <property type="evidence" value="ECO:0007669"/>
    <property type="project" value="TreeGrafter"/>
</dbReference>
<dbReference type="AlphaFoldDB" id="A0A1T4X506"/>
<name>A0A1T4X506_9CLOT</name>
<feature type="chain" id="PRO_5039244777" evidence="5">
    <location>
        <begin position="23"/>
        <end position="556"/>
    </location>
</feature>
<dbReference type="Proteomes" id="UP000190105">
    <property type="component" value="Unassembled WGS sequence"/>
</dbReference>
<dbReference type="STRING" id="1147123.SAMN05443428_10645"/>
<dbReference type="Pfam" id="PF00496">
    <property type="entry name" value="SBP_bac_5"/>
    <property type="match status" value="1"/>
</dbReference>
<keyword evidence="4 5" id="KW-0732">Signal</keyword>
<evidence type="ECO:0000259" key="6">
    <source>
        <dbReference type="Pfam" id="PF00496"/>
    </source>
</evidence>
<comment type="similarity">
    <text evidence="2">Belongs to the bacterial solute-binding protein 5 family.</text>
</comment>
<proteinExistence type="inferred from homology"/>
<dbReference type="Gene3D" id="3.40.190.10">
    <property type="entry name" value="Periplasmic binding protein-like II"/>
    <property type="match status" value="1"/>
</dbReference>
<dbReference type="RefSeq" id="WP_078696038.1">
    <property type="nucleotide sequence ID" value="NZ_FUYH01000006.1"/>
</dbReference>
<comment type="subcellular location">
    <subcellularLocation>
        <location evidence="1">Cell envelope</location>
    </subcellularLocation>
</comment>